<dbReference type="Gene3D" id="3.90.1310.10">
    <property type="entry name" value="Penicillin-binding protein 2a (Domain 2)"/>
    <property type="match status" value="1"/>
</dbReference>
<comment type="subcellular location">
    <subcellularLocation>
        <location evidence="1">Membrane</location>
    </subcellularLocation>
</comment>
<dbReference type="PANTHER" id="PTHR30627">
    <property type="entry name" value="PEPTIDOGLYCAN D,D-TRANSPEPTIDASE"/>
    <property type="match status" value="1"/>
</dbReference>
<dbReference type="InterPro" id="IPR005311">
    <property type="entry name" value="PBP_dimer"/>
</dbReference>
<protein>
    <submittedName>
        <fullName evidence="6">Penicillin-binding protein 2</fullName>
    </submittedName>
</protein>
<dbReference type="EMBL" id="JBBDGN010000006">
    <property type="protein sequence ID" value="MEJ1091574.1"/>
    <property type="molecule type" value="Genomic_DNA"/>
</dbReference>
<feature type="domain" description="Penicillin-binding protein transpeptidase" evidence="4">
    <location>
        <begin position="263"/>
        <end position="570"/>
    </location>
</feature>
<dbReference type="Pfam" id="PF03717">
    <property type="entry name" value="PBP_dimer"/>
    <property type="match status" value="1"/>
</dbReference>
<dbReference type="Pfam" id="PF00905">
    <property type="entry name" value="Transpeptidase"/>
    <property type="match status" value="1"/>
</dbReference>
<evidence type="ECO:0000313" key="7">
    <source>
        <dbReference type="Proteomes" id="UP001366085"/>
    </source>
</evidence>
<dbReference type="InterPro" id="IPR050515">
    <property type="entry name" value="Beta-lactam/transpept"/>
</dbReference>
<dbReference type="InterPro" id="IPR012338">
    <property type="entry name" value="Beta-lactam/transpept-like"/>
</dbReference>
<sequence>MTTRATRGPRRRTVAALMVILIVLSAFLLRLIDIQVVRADEHVADSLSVGNLGSTQRIAGADGDIVDENGTVLASSVLVYDAQLDPLLIQQIEDDPDDEPDVPWEKASKKIAEIIGMKASDVRALVSDKLEADPHSRYVQLKKGLTTQKYLDLKDLGLPYLAMMPRSVRVYPNGAVAGNMIGFLDGEGNGQYGIERTEAECLAPTDGERTYLSGKGGVIIPGSERVTPAVDGGTVTLTINSDLNWYLQQMIAEEAKKQGAQAGSVTVVEVATGKIRAAAEYPALDPNDINSVDPTYWKSQIFSNSYEPGSTFKAITAATVIDQGAASPLTTVNAPARQVFPNGAVINDPVRHPTVNYTLAGALIDSSNVSLSKFGTMVTPQVRYEYLKKFGVGKATGVDFYNEETGGVRDPATWDNQTLYTTTFGQAFTITTAQLAGAYQAIANDGKKVDLSVVESCTAADGTVTASADPATEQIVSEETADDVQRMLENVAVQGSLAKRTEVPGYRIGLKTGSAQKSNGNGGYKQGVYFTSIVGVAPIEDPQYVVVVTLDEPTKLRSSAANADAFQKAMTQVLKTYRVPPSSQPMEELLPKTN</sequence>
<dbReference type="InterPro" id="IPR036138">
    <property type="entry name" value="PBP_dimer_sf"/>
</dbReference>
<proteinExistence type="inferred from homology"/>
<evidence type="ECO:0000256" key="2">
    <source>
        <dbReference type="ARBA" id="ARBA00007171"/>
    </source>
</evidence>
<reference evidence="6 7" key="1">
    <citation type="submission" date="2024-02" db="EMBL/GenBank/DDBJ databases">
        <authorList>
            <person name="Saticioglu I.B."/>
        </authorList>
    </citation>
    <scope>NUCLEOTIDE SEQUENCE [LARGE SCALE GENOMIC DNA]</scope>
    <source>
        <strain evidence="6 7">Mu-43</strain>
    </source>
</reference>
<dbReference type="RefSeq" id="WP_337319225.1">
    <property type="nucleotide sequence ID" value="NZ_JBBDGN010000006.1"/>
</dbReference>
<keyword evidence="3" id="KW-0472">Membrane</keyword>
<evidence type="ECO:0000259" key="4">
    <source>
        <dbReference type="Pfam" id="PF00905"/>
    </source>
</evidence>
<comment type="similarity">
    <text evidence="2">Belongs to the transpeptidase family.</text>
</comment>
<dbReference type="Proteomes" id="UP001366085">
    <property type="component" value="Unassembled WGS sequence"/>
</dbReference>
<organism evidence="6 7">
    <name type="scientific">Microbacterium istanbulense</name>
    <dbReference type="NCBI Taxonomy" id="3122049"/>
    <lineage>
        <taxon>Bacteria</taxon>
        <taxon>Bacillati</taxon>
        <taxon>Actinomycetota</taxon>
        <taxon>Actinomycetes</taxon>
        <taxon>Micrococcales</taxon>
        <taxon>Microbacteriaceae</taxon>
        <taxon>Microbacterium</taxon>
    </lineage>
</organism>
<comment type="caution">
    <text evidence="6">The sequence shown here is derived from an EMBL/GenBank/DDBJ whole genome shotgun (WGS) entry which is preliminary data.</text>
</comment>
<evidence type="ECO:0000313" key="6">
    <source>
        <dbReference type="EMBL" id="MEJ1091574.1"/>
    </source>
</evidence>
<evidence type="ECO:0000259" key="5">
    <source>
        <dbReference type="Pfam" id="PF03717"/>
    </source>
</evidence>
<evidence type="ECO:0000256" key="3">
    <source>
        <dbReference type="ARBA" id="ARBA00023136"/>
    </source>
</evidence>
<feature type="domain" description="Penicillin-binding protein dimerisation" evidence="5">
    <location>
        <begin position="63"/>
        <end position="217"/>
    </location>
</feature>
<dbReference type="SUPFAM" id="SSF56519">
    <property type="entry name" value="Penicillin binding protein dimerisation domain"/>
    <property type="match status" value="1"/>
</dbReference>
<dbReference type="Gene3D" id="3.30.450.330">
    <property type="match status" value="1"/>
</dbReference>
<dbReference type="Gene3D" id="3.40.710.10">
    <property type="entry name" value="DD-peptidase/beta-lactamase superfamily"/>
    <property type="match status" value="1"/>
</dbReference>
<evidence type="ECO:0000256" key="1">
    <source>
        <dbReference type="ARBA" id="ARBA00004370"/>
    </source>
</evidence>
<name>A0ABU8LJS4_9MICO</name>
<dbReference type="SUPFAM" id="SSF56601">
    <property type="entry name" value="beta-lactamase/transpeptidase-like"/>
    <property type="match status" value="1"/>
</dbReference>
<gene>
    <name evidence="6" type="ORF">WDU93_07675</name>
</gene>
<dbReference type="InterPro" id="IPR001460">
    <property type="entry name" value="PCN-bd_Tpept"/>
</dbReference>
<accession>A0ABU8LJS4</accession>
<dbReference type="PANTHER" id="PTHR30627:SF1">
    <property type="entry name" value="PEPTIDOGLYCAN D,D-TRANSPEPTIDASE FTSI"/>
    <property type="match status" value="1"/>
</dbReference>
<keyword evidence="7" id="KW-1185">Reference proteome</keyword>